<name>A0ABC8K6U1_ERUVS</name>
<keyword evidence="2" id="KW-1185">Reference proteome</keyword>
<evidence type="ECO:0000313" key="2">
    <source>
        <dbReference type="Proteomes" id="UP001642260"/>
    </source>
</evidence>
<dbReference type="Proteomes" id="UP001642260">
    <property type="component" value="Unassembled WGS sequence"/>
</dbReference>
<accession>A0ABC8K6U1</accession>
<evidence type="ECO:0000313" key="1">
    <source>
        <dbReference type="EMBL" id="CAH8346943.1"/>
    </source>
</evidence>
<dbReference type="AlphaFoldDB" id="A0ABC8K6U1"/>
<protein>
    <submittedName>
        <fullName evidence="1">Uncharacterized protein</fullName>
    </submittedName>
</protein>
<organism evidence="1 2">
    <name type="scientific">Eruca vesicaria subsp. sativa</name>
    <name type="common">Garden rocket</name>
    <name type="synonym">Eruca sativa</name>
    <dbReference type="NCBI Taxonomy" id="29727"/>
    <lineage>
        <taxon>Eukaryota</taxon>
        <taxon>Viridiplantae</taxon>
        <taxon>Streptophyta</taxon>
        <taxon>Embryophyta</taxon>
        <taxon>Tracheophyta</taxon>
        <taxon>Spermatophyta</taxon>
        <taxon>Magnoliopsida</taxon>
        <taxon>eudicotyledons</taxon>
        <taxon>Gunneridae</taxon>
        <taxon>Pentapetalae</taxon>
        <taxon>rosids</taxon>
        <taxon>malvids</taxon>
        <taxon>Brassicales</taxon>
        <taxon>Brassicaceae</taxon>
        <taxon>Brassiceae</taxon>
        <taxon>Eruca</taxon>
    </lineage>
</organism>
<proteinExistence type="predicted"/>
<gene>
    <name evidence="1" type="ORF">ERUC_LOCUS17029</name>
</gene>
<comment type="caution">
    <text evidence="1">The sequence shown here is derived from an EMBL/GenBank/DDBJ whole genome shotgun (WGS) entry which is preliminary data.</text>
</comment>
<reference evidence="1 2" key="1">
    <citation type="submission" date="2022-03" db="EMBL/GenBank/DDBJ databases">
        <authorList>
            <person name="Macdonald S."/>
            <person name="Ahmed S."/>
            <person name="Newling K."/>
        </authorList>
    </citation>
    <scope>NUCLEOTIDE SEQUENCE [LARGE SCALE GENOMIC DNA]</scope>
</reference>
<sequence>MEIIQLNDDDDDDEMVDTFQDGVTSNGTQGPPGDAPSVLWDVGLDLLEYPEYYNNQRNVCHVTEDTEFWNGIIEENFQTIGGVQAIPTTMKSLMG</sequence>
<dbReference type="EMBL" id="CAKOAT010155155">
    <property type="protein sequence ID" value="CAH8346943.1"/>
    <property type="molecule type" value="Genomic_DNA"/>
</dbReference>